<organism evidence="11 12">
    <name type="scientific">Trichodelitschia bisporula</name>
    <dbReference type="NCBI Taxonomy" id="703511"/>
    <lineage>
        <taxon>Eukaryota</taxon>
        <taxon>Fungi</taxon>
        <taxon>Dikarya</taxon>
        <taxon>Ascomycota</taxon>
        <taxon>Pezizomycotina</taxon>
        <taxon>Dothideomycetes</taxon>
        <taxon>Dothideomycetes incertae sedis</taxon>
        <taxon>Phaeotrichales</taxon>
        <taxon>Phaeotrichaceae</taxon>
        <taxon>Trichodelitschia</taxon>
    </lineage>
</organism>
<dbReference type="SMART" id="SM00508">
    <property type="entry name" value="PostSET"/>
    <property type="match status" value="1"/>
</dbReference>
<dbReference type="Proteomes" id="UP000799640">
    <property type="component" value="Unassembled WGS sequence"/>
</dbReference>
<dbReference type="SMART" id="SM00468">
    <property type="entry name" value="PreSET"/>
    <property type="match status" value="1"/>
</dbReference>
<accession>A0A6G1HZ95</accession>
<dbReference type="AlphaFoldDB" id="A0A6G1HZ95"/>
<evidence type="ECO:0000256" key="4">
    <source>
        <dbReference type="ARBA" id="ARBA00022679"/>
    </source>
</evidence>
<dbReference type="GO" id="GO:0008270">
    <property type="term" value="F:zinc ion binding"/>
    <property type="evidence" value="ECO:0007669"/>
    <property type="project" value="InterPro"/>
</dbReference>
<dbReference type="PROSITE" id="PS50280">
    <property type="entry name" value="SET"/>
    <property type="match status" value="1"/>
</dbReference>
<feature type="domain" description="Pre-SET" evidence="9">
    <location>
        <begin position="79"/>
        <end position="170"/>
    </location>
</feature>
<feature type="domain" description="Post-SET" evidence="10">
    <location>
        <begin position="319"/>
        <end position="335"/>
    </location>
</feature>
<reference evidence="11" key="1">
    <citation type="journal article" date="2020" name="Stud. Mycol.">
        <title>101 Dothideomycetes genomes: a test case for predicting lifestyles and emergence of pathogens.</title>
        <authorList>
            <person name="Haridas S."/>
            <person name="Albert R."/>
            <person name="Binder M."/>
            <person name="Bloem J."/>
            <person name="Labutti K."/>
            <person name="Salamov A."/>
            <person name="Andreopoulos B."/>
            <person name="Baker S."/>
            <person name="Barry K."/>
            <person name="Bills G."/>
            <person name="Bluhm B."/>
            <person name="Cannon C."/>
            <person name="Castanera R."/>
            <person name="Culley D."/>
            <person name="Daum C."/>
            <person name="Ezra D."/>
            <person name="Gonzalez J."/>
            <person name="Henrissat B."/>
            <person name="Kuo A."/>
            <person name="Liang C."/>
            <person name="Lipzen A."/>
            <person name="Lutzoni F."/>
            <person name="Magnuson J."/>
            <person name="Mondo S."/>
            <person name="Nolan M."/>
            <person name="Ohm R."/>
            <person name="Pangilinan J."/>
            <person name="Park H.-J."/>
            <person name="Ramirez L."/>
            <person name="Alfaro M."/>
            <person name="Sun H."/>
            <person name="Tritt A."/>
            <person name="Yoshinaga Y."/>
            <person name="Zwiers L.-H."/>
            <person name="Turgeon B."/>
            <person name="Goodwin S."/>
            <person name="Spatafora J."/>
            <person name="Crous P."/>
            <person name="Grigoriev I."/>
        </authorList>
    </citation>
    <scope>NUCLEOTIDE SEQUENCE</scope>
    <source>
        <strain evidence="11">CBS 262.69</strain>
    </source>
</reference>
<keyword evidence="5" id="KW-0949">S-adenosyl-L-methionine</keyword>
<feature type="domain" description="SET" evidence="8">
    <location>
        <begin position="173"/>
        <end position="302"/>
    </location>
</feature>
<dbReference type="EMBL" id="ML996693">
    <property type="protein sequence ID" value="KAF2401350.1"/>
    <property type="molecule type" value="Genomic_DNA"/>
</dbReference>
<evidence type="ECO:0000313" key="12">
    <source>
        <dbReference type="Proteomes" id="UP000799640"/>
    </source>
</evidence>
<keyword evidence="3" id="KW-0489">Methyltransferase</keyword>
<evidence type="ECO:0000313" key="11">
    <source>
        <dbReference type="EMBL" id="KAF2401350.1"/>
    </source>
</evidence>
<sequence length="336" mass="38200">MIVAATMARTSAAEYKIRYEFIRRLLALRGAKPVRLVNTKDLSTPPLKFEFINQYIYREGVHQPDPGTVEGCVSCRENMGAACGCEYTKLCECLEYAEVNVSKLTEGERVKLDKITRQGGSTLGLPKRFPYSREQGILVTAYLDSRYPIYECNERCICGPICKTRMVQHGRQVGLEIFKTATRGWGLRCTEGLRRGQFIDVYHGEIVTKEVANGRLEAAGKGKESYLFQLDKFDQVLEGRGALYEVDGEYFGGPTRFINHSCEPNCRQYVVSYNKNDPYLYDIAFFAIRDIPPFEELTFDYLDYDGAADEDGAKEEAADSIPCRCGAEQCRKWLWK</sequence>
<evidence type="ECO:0000256" key="2">
    <source>
        <dbReference type="ARBA" id="ARBA00022454"/>
    </source>
</evidence>
<dbReference type="InterPro" id="IPR001214">
    <property type="entry name" value="SET_dom"/>
</dbReference>
<dbReference type="GO" id="GO:0005634">
    <property type="term" value="C:nucleus"/>
    <property type="evidence" value="ECO:0007669"/>
    <property type="project" value="InterPro"/>
</dbReference>
<keyword evidence="6" id="KW-0479">Metal-binding</keyword>
<keyword evidence="12" id="KW-1185">Reference proteome</keyword>
<evidence type="ECO:0000256" key="3">
    <source>
        <dbReference type="ARBA" id="ARBA00022603"/>
    </source>
</evidence>
<dbReference type="GO" id="GO:0005694">
    <property type="term" value="C:chromosome"/>
    <property type="evidence" value="ECO:0007669"/>
    <property type="project" value="UniProtKB-SubCell"/>
</dbReference>
<dbReference type="InterPro" id="IPR003616">
    <property type="entry name" value="Post-SET_dom"/>
</dbReference>
<gene>
    <name evidence="11" type="ORF">EJ06DRAFT_475931</name>
</gene>
<evidence type="ECO:0000259" key="10">
    <source>
        <dbReference type="PROSITE" id="PS50868"/>
    </source>
</evidence>
<evidence type="ECO:0000256" key="7">
    <source>
        <dbReference type="ARBA" id="ARBA00022833"/>
    </source>
</evidence>
<dbReference type="Gene3D" id="2.170.270.10">
    <property type="entry name" value="SET domain"/>
    <property type="match status" value="1"/>
</dbReference>
<dbReference type="PANTHER" id="PTHR46223:SF3">
    <property type="entry name" value="HISTONE-LYSINE N-METHYLTRANSFERASE SET-23"/>
    <property type="match status" value="1"/>
</dbReference>
<proteinExistence type="predicted"/>
<keyword evidence="2" id="KW-0158">Chromosome</keyword>
<dbReference type="InterPro" id="IPR050973">
    <property type="entry name" value="H3K9_Histone-Lys_N-MTase"/>
</dbReference>
<dbReference type="SUPFAM" id="SSF82199">
    <property type="entry name" value="SET domain"/>
    <property type="match status" value="1"/>
</dbReference>
<dbReference type="PROSITE" id="PS50868">
    <property type="entry name" value="POST_SET"/>
    <property type="match status" value="1"/>
</dbReference>
<dbReference type="Pfam" id="PF05033">
    <property type="entry name" value="Pre-SET"/>
    <property type="match status" value="1"/>
</dbReference>
<protein>
    <submittedName>
        <fullName evidence="11">SET domain-containing protein</fullName>
    </submittedName>
</protein>
<dbReference type="InterPro" id="IPR046341">
    <property type="entry name" value="SET_dom_sf"/>
</dbReference>
<dbReference type="GO" id="GO:0042054">
    <property type="term" value="F:histone methyltransferase activity"/>
    <property type="evidence" value="ECO:0007669"/>
    <property type="project" value="InterPro"/>
</dbReference>
<name>A0A6G1HZ95_9PEZI</name>
<comment type="subcellular location">
    <subcellularLocation>
        <location evidence="1">Chromosome</location>
    </subcellularLocation>
</comment>
<dbReference type="SMART" id="SM00317">
    <property type="entry name" value="SET"/>
    <property type="match status" value="1"/>
</dbReference>
<dbReference type="OrthoDB" id="308383at2759"/>
<dbReference type="GO" id="GO:0032259">
    <property type="term" value="P:methylation"/>
    <property type="evidence" value="ECO:0007669"/>
    <property type="project" value="UniProtKB-KW"/>
</dbReference>
<evidence type="ECO:0000256" key="6">
    <source>
        <dbReference type="ARBA" id="ARBA00022723"/>
    </source>
</evidence>
<dbReference type="Pfam" id="PF00856">
    <property type="entry name" value="SET"/>
    <property type="match status" value="1"/>
</dbReference>
<keyword evidence="7" id="KW-0862">Zinc</keyword>
<keyword evidence="4" id="KW-0808">Transferase</keyword>
<dbReference type="InterPro" id="IPR007728">
    <property type="entry name" value="Pre-SET_dom"/>
</dbReference>
<dbReference type="PROSITE" id="PS50867">
    <property type="entry name" value="PRE_SET"/>
    <property type="match status" value="1"/>
</dbReference>
<evidence type="ECO:0000256" key="5">
    <source>
        <dbReference type="ARBA" id="ARBA00022691"/>
    </source>
</evidence>
<evidence type="ECO:0000256" key="1">
    <source>
        <dbReference type="ARBA" id="ARBA00004286"/>
    </source>
</evidence>
<dbReference type="PANTHER" id="PTHR46223">
    <property type="entry name" value="HISTONE-LYSINE N-METHYLTRANSFERASE SUV39H"/>
    <property type="match status" value="1"/>
</dbReference>
<evidence type="ECO:0000259" key="8">
    <source>
        <dbReference type="PROSITE" id="PS50280"/>
    </source>
</evidence>
<evidence type="ECO:0000259" key="9">
    <source>
        <dbReference type="PROSITE" id="PS50867"/>
    </source>
</evidence>